<dbReference type="EMBL" id="JAPFFJ010000003">
    <property type="protein sequence ID" value="KAJ6430936.1"/>
    <property type="molecule type" value="Genomic_DNA"/>
</dbReference>
<accession>A0AAD6KWR9</accession>
<comment type="caution">
    <text evidence="1">The sequence shown here is derived from an EMBL/GenBank/DDBJ whole genome shotgun (WGS) entry which is preliminary data.</text>
</comment>
<name>A0AAD6KWR9_9ROSI</name>
<sequence>MVPMPRPLFAKADSEESDAKGFIEPNSAWSICDCCYICMEQSMAREAFTASREVSKRCSSNIALWIQVLDPCQHIKFLGYPHSSSCSFHVHGVYILELLLVINNEQVDCSAPWIHQCRNNIMSAF</sequence>
<evidence type="ECO:0000313" key="1">
    <source>
        <dbReference type="EMBL" id="KAJ6430936.1"/>
    </source>
</evidence>
<proteinExistence type="predicted"/>
<dbReference type="Proteomes" id="UP001162972">
    <property type="component" value="Chromosome 10"/>
</dbReference>
<evidence type="ECO:0000313" key="2">
    <source>
        <dbReference type="Proteomes" id="UP001162972"/>
    </source>
</evidence>
<gene>
    <name evidence="1" type="ORF">OIU84_018443</name>
</gene>
<keyword evidence="2" id="KW-1185">Reference proteome</keyword>
<protein>
    <submittedName>
        <fullName evidence="1">Uncharacterized protein</fullName>
    </submittedName>
</protein>
<reference evidence="1 2" key="1">
    <citation type="journal article" date="2023" name="Int. J. Mol. Sci.">
        <title>De Novo Assembly and Annotation of 11 Diverse Shrub Willow (Salix) Genomes Reveals Novel Gene Organization in Sex-Linked Regions.</title>
        <authorList>
            <person name="Hyden B."/>
            <person name="Feng K."/>
            <person name="Yates T.B."/>
            <person name="Jawdy S."/>
            <person name="Cereghino C."/>
            <person name="Smart L.B."/>
            <person name="Muchero W."/>
        </authorList>
    </citation>
    <scope>NUCLEOTIDE SEQUENCE [LARGE SCALE GENOMIC DNA]</scope>
    <source>
        <tissue evidence="1">Shoot tip</tissue>
    </source>
</reference>
<organism evidence="1 2">
    <name type="scientific">Salix udensis</name>
    <dbReference type="NCBI Taxonomy" id="889485"/>
    <lineage>
        <taxon>Eukaryota</taxon>
        <taxon>Viridiplantae</taxon>
        <taxon>Streptophyta</taxon>
        <taxon>Embryophyta</taxon>
        <taxon>Tracheophyta</taxon>
        <taxon>Spermatophyta</taxon>
        <taxon>Magnoliopsida</taxon>
        <taxon>eudicotyledons</taxon>
        <taxon>Gunneridae</taxon>
        <taxon>Pentapetalae</taxon>
        <taxon>rosids</taxon>
        <taxon>fabids</taxon>
        <taxon>Malpighiales</taxon>
        <taxon>Salicaceae</taxon>
        <taxon>Saliceae</taxon>
        <taxon>Salix</taxon>
    </lineage>
</organism>
<dbReference type="AlphaFoldDB" id="A0AAD6KWR9"/>